<evidence type="ECO:0000256" key="1">
    <source>
        <dbReference type="ARBA" id="ARBA00000096"/>
    </source>
</evidence>
<dbReference type="EC" id="4.2.1.79" evidence="4"/>
<dbReference type="InterPro" id="IPR036148">
    <property type="entry name" value="MmgE/PrpD_sf"/>
</dbReference>
<protein>
    <recommendedName>
        <fullName evidence="5">2-methylcitrate dehydratase</fullName>
        <ecNumber evidence="4">4.2.1.79</ecNumber>
    </recommendedName>
</protein>
<comment type="similarity">
    <text evidence="3">Belongs to the PrpD family.</text>
</comment>
<dbReference type="GO" id="GO:0051537">
    <property type="term" value="F:2 iron, 2 sulfur cluster binding"/>
    <property type="evidence" value="ECO:0007669"/>
    <property type="project" value="InterPro"/>
</dbReference>
<dbReference type="GO" id="GO:0019679">
    <property type="term" value="P:propionate metabolic process, methylcitrate cycle"/>
    <property type="evidence" value="ECO:0007669"/>
    <property type="project" value="InterPro"/>
</dbReference>
<dbReference type="InterPro" id="IPR042183">
    <property type="entry name" value="MmgE/PrpD_sf_1"/>
</dbReference>
<feature type="domain" description="MmgE/PrpD C-terminal" evidence="9">
    <location>
        <begin position="287"/>
        <end position="456"/>
    </location>
</feature>
<evidence type="ECO:0000256" key="7">
    <source>
        <dbReference type="ARBA" id="ARBA00023239"/>
    </source>
</evidence>
<evidence type="ECO:0000256" key="6">
    <source>
        <dbReference type="ARBA" id="ARBA00022532"/>
    </source>
</evidence>
<dbReference type="PANTHER" id="PTHR16943">
    <property type="entry name" value="2-METHYLCITRATE DEHYDRATASE-RELATED"/>
    <property type="match status" value="1"/>
</dbReference>
<dbReference type="NCBIfam" id="NF006943">
    <property type="entry name" value="PRK09425.1"/>
    <property type="match status" value="1"/>
</dbReference>
<evidence type="ECO:0000313" key="10">
    <source>
        <dbReference type="EMBL" id="HEF66206.1"/>
    </source>
</evidence>
<dbReference type="Gene3D" id="3.30.1330.120">
    <property type="entry name" value="2-methylcitrate dehydratase PrpD"/>
    <property type="match status" value="1"/>
</dbReference>
<dbReference type="PANTHER" id="PTHR16943:SF8">
    <property type="entry name" value="2-METHYLCITRATE DEHYDRATASE"/>
    <property type="match status" value="1"/>
</dbReference>
<sequence>MGQGGSGARPAPDAVLVELVRYVVETEITSEKAYETARLALADSLACACEALTHPDCTELIGPVVPGMLVPDGVKVPGTRLVLDPVQGAFAISALIRWLDYNDTWLAKEWGHPSDNFGAILAVADFVSRQRRARGEEPYRVRDVLTAAIKAYEIQGVLALENSLNRVGFDHVQFVKVASAAVAAALWGGGFDEVLSAVSNAWIDGPALRTYRHFPNTGPRKSWAAADATSRAVRLAWLALRGEPGYPTALSAPQWGFQDVVLRGQPVVLARPLGSYVMENVLFKIAFPAEFHGQTAVEAALRLHPEVRERWEEIEEIVIETQESAKRIIDKPGPFANPADRDHSLQYMTAVALLYGELRYEHYLEPVASDPRIPALIAKMRVVERPEFSRDYLDPEKRSIANAVQVTFRDGSQTERVVVEYPIGHPRRRAEGLPLLRQKLARALRLVYPERRAERLEYLLLDDPTLPDWAVDRFMDVLHRG</sequence>
<comment type="pathway">
    <text evidence="2">Organic acid metabolism; propanoate degradation.</text>
</comment>
<name>A0A7C2BE55_THERO</name>
<gene>
    <name evidence="10" type="ORF">ENP47_11525</name>
</gene>
<dbReference type="GO" id="GO:0006099">
    <property type="term" value="P:tricarboxylic acid cycle"/>
    <property type="evidence" value="ECO:0007669"/>
    <property type="project" value="UniProtKB-KW"/>
</dbReference>
<dbReference type="InterPro" id="IPR045337">
    <property type="entry name" value="MmgE_PrpD_C"/>
</dbReference>
<dbReference type="InterPro" id="IPR042188">
    <property type="entry name" value="MmgE/PrpD_sf_2"/>
</dbReference>
<evidence type="ECO:0000259" key="8">
    <source>
        <dbReference type="Pfam" id="PF03972"/>
    </source>
</evidence>
<evidence type="ECO:0000256" key="4">
    <source>
        <dbReference type="ARBA" id="ARBA00013124"/>
    </source>
</evidence>
<comment type="caution">
    <text evidence="10">The sequence shown here is derived from an EMBL/GenBank/DDBJ whole genome shotgun (WGS) entry which is preliminary data.</text>
</comment>
<dbReference type="Gene3D" id="1.10.4100.10">
    <property type="entry name" value="2-methylcitrate dehydratase PrpD"/>
    <property type="match status" value="1"/>
</dbReference>
<dbReference type="AlphaFoldDB" id="A0A7C2BE55"/>
<dbReference type="Pfam" id="PF19305">
    <property type="entry name" value="MmgE_PrpD_C"/>
    <property type="match status" value="1"/>
</dbReference>
<organism evidence="10">
    <name type="scientific">Thermomicrobium roseum</name>
    <dbReference type="NCBI Taxonomy" id="500"/>
    <lineage>
        <taxon>Bacteria</taxon>
        <taxon>Pseudomonadati</taxon>
        <taxon>Thermomicrobiota</taxon>
        <taxon>Thermomicrobia</taxon>
        <taxon>Thermomicrobiales</taxon>
        <taxon>Thermomicrobiaceae</taxon>
        <taxon>Thermomicrobium</taxon>
    </lineage>
</organism>
<evidence type="ECO:0000256" key="2">
    <source>
        <dbReference type="ARBA" id="ARBA00005026"/>
    </source>
</evidence>
<evidence type="ECO:0000259" key="9">
    <source>
        <dbReference type="Pfam" id="PF19305"/>
    </source>
</evidence>
<dbReference type="InterPro" id="IPR005656">
    <property type="entry name" value="MmgE_PrpD"/>
</dbReference>
<reference evidence="10" key="1">
    <citation type="journal article" date="2020" name="mSystems">
        <title>Genome- and Community-Level Interaction Insights into Carbon Utilization and Element Cycling Functions of Hydrothermarchaeota in Hydrothermal Sediment.</title>
        <authorList>
            <person name="Zhou Z."/>
            <person name="Liu Y."/>
            <person name="Xu W."/>
            <person name="Pan J."/>
            <person name="Luo Z.H."/>
            <person name="Li M."/>
        </authorList>
    </citation>
    <scope>NUCLEOTIDE SEQUENCE [LARGE SCALE GENOMIC DNA]</scope>
    <source>
        <strain evidence="10">SpSt-222</strain>
    </source>
</reference>
<keyword evidence="7 10" id="KW-0456">Lyase</keyword>
<feature type="domain" description="MmgE/PrpD N-terminal" evidence="8">
    <location>
        <begin position="18"/>
        <end position="267"/>
    </location>
</feature>
<comment type="catalytic activity">
    <reaction evidence="1">
        <text>(2S,3S)-2-methylcitrate = 2-methyl-cis-aconitate + H2O</text>
        <dbReference type="Rhea" id="RHEA:17725"/>
        <dbReference type="ChEBI" id="CHEBI:15377"/>
        <dbReference type="ChEBI" id="CHEBI:57872"/>
        <dbReference type="ChEBI" id="CHEBI:58853"/>
        <dbReference type="EC" id="4.2.1.79"/>
    </reaction>
</comment>
<evidence type="ECO:0000256" key="3">
    <source>
        <dbReference type="ARBA" id="ARBA00006174"/>
    </source>
</evidence>
<dbReference type="GO" id="GO:0047547">
    <property type="term" value="F:2-methylcitrate dehydratase activity"/>
    <property type="evidence" value="ECO:0007669"/>
    <property type="project" value="UniProtKB-EC"/>
</dbReference>
<dbReference type="SUPFAM" id="SSF103378">
    <property type="entry name" value="2-methylcitrate dehydratase PrpD"/>
    <property type="match status" value="1"/>
</dbReference>
<accession>A0A7C2BE55</accession>
<dbReference type="Pfam" id="PF03972">
    <property type="entry name" value="MmgE_PrpD_N"/>
    <property type="match status" value="1"/>
</dbReference>
<dbReference type="InterPro" id="IPR045336">
    <property type="entry name" value="MmgE_PrpD_N"/>
</dbReference>
<dbReference type="NCBIfam" id="TIGR02330">
    <property type="entry name" value="prpD"/>
    <property type="match status" value="1"/>
</dbReference>
<keyword evidence="6" id="KW-0816">Tricarboxylic acid cycle</keyword>
<proteinExistence type="inferred from homology"/>
<dbReference type="InterPro" id="IPR012705">
    <property type="entry name" value="2Me_IsoCit_deHydtase_PrpD"/>
</dbReference>
<evidence type="ECO:0000256" key="5">
    <source>
        <dbReference type="ARBA" id="ARBA00017240"/>
    </source>
</evidence>
<dbReference type="EMBL" id="DSJL01000011">
    <property type="protein sequence ID" value="HEF66206.1"/>
    <property type="molecule type" value="Genomic_DNA"/>
</dbReference>